<accession>A0AAF5DNI9</accession>
<dbReference type="AlphaFoldDB" id="A0AAF5DNI9"/>
<dbReference type="Gene3D" id="3.30.1010.10">
    <property type="entry name" value="Phosphatidylinositol 3-kinase Catalytic Subunit, Chain A, domain 4"/>
    <property type="match status" value="1"/>
</dbReference>
<proteinExistence type="predicted"/>
<evidence type="ECO:0000313" key="1">
    <source>
        <dbReference type="Proteomes" id="UP000035681"/>
    </source>
</evidence>
<name>A0AAF5DNI9_STRER</name>
<organism evidence="1 2">
    <name type="scientific">Strongyloides stercoralis</name>
    <name type="common">Threadworm</name>
    <dbReference type="NCBI Taxonomy" id="6248"/>
    <lineage>
        <taxon>Eukaryota</taxon>
        <taxon>Metazoa</taxon>
        <taxon>Ecdysozoa</taxon>
        <taxon>Nematoda</taxon>
        <taxon>Chromadorea</taxon>
        <taxon>Rhabditida</taxon>
        <taxon>Tylenchina</taxon>
        <taxon>Panagrolaimomorpha</taxon>
        <taxon>Strongyloidoidea</taxon>
        <taxon>Strongyloididae</taxon>
        <taxon>Strongyloides</taxon>
    </lineage>
</organism>
<evidence type="ECO:0000313" key="2">
    <source>
        <dbReference type="WBParaSite" id="TCONS_00015710.p1"/>
    </source>
</evidence>
<keyword evidence="1" id="KW-1185">Reference proteome</keyword>
<dbReference type="WBParaSite" id="TCONS_00015710.p1">
    <property type="protein sequence ID" value="TCONS_00015710.p1"/>
    <property type="gene ID" value="XLOC_010440"/>
</dbReference>
<dbReference type="Proteomes" id="UP000035681">
    <property type="component" value="Unplaced"/>
</dbReference>
<sequence length="123" mass="14557">VLQILQYVLEQQKMNEEVIQQNALVLQCILFINHIWLVNGLDLRTILYEILPYDINKDYIEMVSNYHSLFQIEVLLEHQKILEKVVNKSKSLQKNDIYSILADVNTNEENCKIKSIIVLELER</sequence>
<protein>
    <submittedName>
        <fullName evidence="2">Uncharacterized protein</fullName>
    </submittedName>
</protein>
<reference evidence="2" key="1">
    <citation type="submission" date="2024-02" db="UniProtKB">
        <authorList>
            <consortium name="WormBaseParasite"/>
        </authorList>
    </citation>
    <scope>IDENTIFICATION</scope>
</reference>